<evidence type="ECO:0000256" key="1">
    <source>
        <dbReference type="ARBA" id="ARBA00004141"/>
    </source>
</evidence>
<keyword evidence="20" id="KW-1185">Reference proteome</keyword>
<evidence type="ECO:0000256" key="14">
    <source>
        <dbReference type="RuleBase" id="RU000456"/>
    </source>
</evidence>
<comment type="subcellular location">
    <subcellularLocation>
        <location evidence="14">Cell membrane</location>
        <topology evidence="14">Multi-pass membrane protein</topology>
    </subcellularLocation>
    <subcellularLocation>
        <location evidence="1">Membrane</location>
        <topology evidence="1">Multi-pass membrane protein</topology>
    </subcellularLocation>
</comment>
<dbReference type="InterPro" id="IPR002429">
    <property type="entry name" value="CcO_II-like_C"/>
</dbReference>
<comment type="similarity">
    <text evidence="2 14">Belongs to the cytochrome c oxidase subunit 2 family.</text>
</comment>
<evidence type="ECO:0000259" key="17">
    <source>
        <dbReference type="PROSITE" id="PS50857"/>
    </source>
</evidence>
<dbReference type="Pfam" id="PF02790">
    <property type="entry name" value="COX2_TM"/>
    <property type="match status" value="1"/>
</dbReference>
<proteinExistence type="inferred from homology"/>
<reference evidence="20" key="1">
    <citation type="journal article" date="2019" name="Int. J. Syst. Evol. Microbiol.">
        <title>The Global Catalogue of Microorganisms (GCM) 10K type strain sequencing project: providing services to taxonomists for standard genome sequencing and annotation.</title>
        <authorList>
            <consortium name="The Broad Institute Genomics Platform"/>
            <consortium name="The Broad Institute Genome Sequencing Center for Infectious Disease"/>
            <person name="Wu L."/>
            <person name="Ma J."/>
        </authorList>
    </citation>
    <scope>NUCLEOTIDE SEQUENCE [LARGE SCALE GENOMIC DNA]</scope>
    <source>
        <strain evidence="20">CCM 7282</strain>
    </source>
</reference>
<comment type="caution">
    <text evidence="19">The sequence shown here is derived from an EMBL/GenBank/DDBJ whole genome shotgun (WGS) entry which is preliminary data.</text>
</comment>
<dbReference type="InterPro" id="IPR014222">
    <property type="entry name" value="Cyt_c_oxidase_su2"/>
</dbReference>
<name>A0ABQ1NXS7_9BACI</name>
<evidence type="ECO:0000256" key="12">
    <source>
        <dbReference type="ARBA" id="ARBA00024688"/>
    </source>
</evidence>
<keyword evidence="7" id="KW-1278">Translocase</keyword>
<dbReference type="InterPro" id="IPR011759">
    <property type="entry name" value="Cyt_c_oxidase_su2_TM_dom"/>
</dbReference>
<feature type="domain" description="Cytochrome oxidase subunit II transmembrane region profile" evidence="18">
    <location>
        <begin position="12"/>
        <end position="110"/>
    </location>
</feature>
<evidence type="ECO:0000256" key="4">
    <source>
        <dbReference type="ARBA" id="ARBA00022660"/>
    </source>
</evidence>
<dbReference type="PROSITE" id="PS51257">
    <property type="entry name" value="PROKAR_LIPOPROTEIN"/>
    <property type="match status" value="1"/>
</dbReference>
<protein>
    <recommendedName>
        <fullName evidence="15">Cytochrome c oxidase subunit 2</fullName>
        <ecNumber evidence="15">7.1.1.9</ecNumber>
    </recommendedName>
</protein>
<dbReference type="EMBL" id="BMCJ01000002">
    <property type="protein sequence ID" value="GGC86545.1"/>
    <property type="molecule type" value="Genomic_DNA"/>
</dbReference>
<dbReference type="PROSITE" id="PS00078">
    <property type="entry name" value="COX2"/>
    <property type="match status" value="1"/>
</dbReference>
<feature type="domain" description="Cytochrome oxidase subunit II copper A binding" evidence="17">
    <location>
        <begin position="114"/>
        <end position="225"/>
    </location>
</feature>
<evidence type="ECO:0000256" key="8">
    <source>
        <dbReference type="ARBA" id="ARBA00022982"/>
    </source>
</evidence>
<dbReference type="SUPFAM" id="SSF49503">
    <property type="entry name" value="Cupredoxins"/>
    <property type="match status" value="1"/>
</dbReference>
<evidence type="ECO:0000313" key="20">
    <source>
        <dbReference type="Proteomes" id="UP000619534"/>
    </source>
</evidence>
<dbReference type="InterPro" id="IPR001505">
    <property type="entry name" value="Copper_CuA"/>
</dbReference>
<dbReference type="Gene3D" id="1.10.287.90">
    <property type="match status" value="1"/>
</dbReference>
<evidence type="ECO:0000256" key="15">
    <source>
        <dbReference type="RuleBase" id="RU004024"/>
    </source>
</evidence>
<keyword evidence="10 15" id="KW-0186">Copper</keyword>
<dbReference type="Proteomes" id="UP000619534">
    <property type="component" value="Unassembled WGS sequence"/>
</dbReference>
<dbReference type="Pfam" id="PF00116">
    <property type="entry name" value="COX2"/>
    <property type="match status" value="1"/>
</dbReference>
<keyword evidence="8 14" id="KW-0249">Electron transport</keyword>
<keyword evidence="11 16" id="KW-0472">Membrane</keyword>
<dbReference type="EC" id="7.1.1.9" evidence="15"/>
<comment type="cofactor">
    <cofactor evidence="15">
        <name>Cu cation</name>
        <dbReference type="ChEBI" id="CHEBI:23378"/>
    </cofactor>
    <text evidence="15">Binds a copper A center.</text>
</comment>
<keyword evidence="6 15" id="KW-0479">Metal-binding</keyword>
<gene>
    <name evidence="19" type="ORF">GCM10007216_16580</name>
</gene>
<evidence type="ECO:0000313" key="19">
    <source>
        <dbReference type="EMBL" id="GGC86545.1"/>
    </source>
</evidence>
<dbReference type="NCBIfam" id="TIGR02866">
    <property type="entry name" value="CoxB"/>
    <property type="match status" value="1"/>
</dbReference>
<feature type="transmembrane region" description="Helical" evidence="16">
    <location>
        <begin position="34"/>
        <end position="58"/>
    </location>
</feature>
<evidence type="ECO:0000256" key="16">
    <source>
        <dbReference type="SAM" id="Phobius"/>
    </source>
</evidence>
<evidence type="ECO:0000256" key="13">
    <source>
        <dbReference type="ARBA" id="ARBA00047816"/>
    </source>
</evidence>
<evidence type="ECO:0000256" key="3">
    <source>
        <dbReference type="ARBA" id="ARBA00022448"/>
    </source>
</evidence>
<evidence type="ECO:0000256" key="11">
    <source>
        <dbReference type="ARBA" id="ARBA00023136"/>
    </source>
</evidence>
<evidence type="ECO:0000259" key="18">
    <source>
        <dbReference type="PROSITE" id="PS50999"/>
    </source>
</evidence>
<keyword evidence="9 16" id="KW-1133">Transmembrane helix</keyword>
<evidence type="ECO:0000256" key="6">
    <source>
        <dbReference type="ARBA" id="ARBA00022723"/>
    </source>
</evidence>
<keyword evidence="4 14" id="KW-0679">Respiratory chain</keyword>
<comment type="function">
    <text evidence="12 15">Subunits I and II form the functional core of the enzyme complex. Electrons originating in cytochrome c are transferred via heme a and Cu(A) to the binuclear center formed by heme a3 and Cu(B).</text>
</comment>
<dbReference type="InterPro" id="IPR036257">
    <property type="entry name" value="Cyt_c_oxidase_su2_TM_sf"/>
</dbReference>
<dbReference type="PROSITE" id="PS50857">
    <property type="entry name" value="COX2_CUA"/>
    <property type="match status" value="1"/>
</dbReference>
<dbReference type="Gene3D" id="2.60.40.420">
    <property type="entry name" value="Cupredoxins - blue copper proteins"/>
    <property type="match status" value="1"/>
</dbReference>
<dbReference type="InterPro" id="IPR008972">
    <property type="entry name" value="Cupredoxin"/>
</dbReference>
<comment type="catalytic activity">
    <reaction evidence="13 15">
        <text>4 Fe(II)-[cytochrome c] + O2 + 8 H(+)(in) = 4 Fe(III)-[cytochrome c] + 2 H2O + 4 H(+)(out)</text>
        <dbReference type="Rhea" id="RHEA:11436"/>
        <dbReference type="Rhea" id="RHEA-COMP:10350"/>
        <dbReference type="Rhea" id="RHEA-COMP:14399"/>
        <dbReference type="ChEBI" id="CHEBI:15377"/>
        <dbReference type="ChEBI" id="CHEBI:15378"/>
        <dbReference type="ChEBI" id="CHEBI:15379"/>
        <dbReference type="ChEBI" id="CHEBI:29033"/>
        <dbReference type="ChEBI" id="CHEBI:29034"/>
        <dbReference type="EC" id="7.1.1.9"/>
    </reaction>
</comment>
<feature type="transmembrane region" description="Helical" evidence="16">
    <location>
        <begin position="79"/>
        <end position="104"/>
    </location>
</feature>
<sequence length="225" mass="25760">MKKLAMMAVLLILSGCNLRVLDPKSQTASDQAFLIYLSFGIMMFVVLVVTILFIGFIWKYRETEKNRYDIPKHEEGNRTLEIIWTVLPIILLIGLAIPTVMITYDVSDIGATSDDTLHVNVVAEQYQWTFGYENGKETHKNLVLPVDQEVVLHLTSKDVIHSFWVPKLGGKIDVLPGEENQMKITPNEEGTYQGKCAEYCGTLHTDMRFETEVVDQEEFQQWLEE</sequence>
<dbReference type="RefSeq" id="WP_062442601.1">
    <property type="nucleotide sequence ID" value="NZ_BMCJ01000002.1"/>
</dbReference>
<evidence type="ECO:0000256" key="10">
    <source>
        <dbReference type="ARBA" id="ARBA00023008"/>
    </source>
</evidence>
<organism evidence="19 20">
    <name type="scientific">Thalassobacillus devorans</name>
    <dbReference type="NCBI Taxonomy" id="279813"/>
    <lineage>
        <taxon>Bacteria</taxon>
        <taxon>Bacillati</taxon>
        <taxon>Bacillota</taxon>
        <taxon>Bacilli</taxon>
        <taxon>Bacillales</taxon>
        <taxon>Bacillaceae</taxon>
        <taxon>Thalassobacillus</taxon>
    </lineage>
</organism>
<dbReference type="PANTHER" id="PTHR22888:SF18">
    <property type="entry name" value="CYTOCHROME BO(3) UBIQUINOL OXIDASE SUBUNIT 2"/>
    <property type="match status" value="1"/>
</dbReference>
<dbReference type="InterPro" id="IPR045187">
    <property type="entry name" value="CcO_II"/>
</dbReference>
<evidence type="ECO:0000256" key="2">
    <source>
        <dbReference type="ARBA" id="ARBA00007866"/>
    </source>
</evidence>
<keyword evidence="5 14" id="KW-0812">Transmembrane</keyword>
<evidence type="ECO:0000256" key="7">
    <source>
        <dbReference type="ARBA" id="ARBA00022967"/>
    </source>
</evidence>
<keyword evidence="3 14" id="KW-0813">Transport</keyword>
<evidence type="ECO:0000256" key="9">
    <source>
        <dbReference type="ARBA" id="ARBA00022989"/>
    </source>
</evidence>
<dbReference type="SUPFAM" id="SSF81464">
    <property type="entry name" value="Cytochrome c oxidase subunit II-like, transmembrane region"/>
    <property type="match status" value="1"/>
</dbReference>
<accession>A0ABQ1NXS7</accession>
<evidence type="ECO:0000256" key="5">
    <source>
        <dbReference type="ARBA" id="ARBA00022692"/>
    </source>
</evidence>
<dbReference type="PANTHER" id="PTHR22888">
    <property type="entry name" value="CYTOCHROME C OXIDASE, SUBUNIT II"/>
    <property type="match status" value="1"/>
</dbReference>
<dbReference type="PROSITE" id="PS50999">
    <property type="entry name" value="COX2_TM"/>
    <property type="match status" value="1"/>
</dbReference>